<keyword evidence="8 12" id="KW-0067">ATP-binding</keyword>
<keyword evidence="7" id="KW-0418">Kinase</keyword>
<organism evidence="16 17">
    <name type="scientific">Allacma fusca</name>
    <dbReference type="NCBI Taxonomy" id="39272"/>
    <lineage>
        <taxon>Eukaryota</taxon>
        <taxon>Metazoa</taxon>
        <taxon>Ecdysozoa</taxon>
        <taxon>Arthropoda</taxon>
        <taxon>Hexapoda</taxon>
        <taxon>Collembola</taxon>
        <taxon>Symphypleona</taxon>
        <taxon>Sminthuridae</taxon>
        <taxon>Allacma</taxon>
    </lineage>
</organism>
<evidence type="ECO:0000256" key="12">
    <source>
        <dbReference type="PROSITE-ProRule" id="PRU10141"/>
    </source>
</evidence>
<feature type="domain" description="Protein kinase" evidence="15">
    <location>
        <begin position="24"/>
        <end position="274"/>
    </location>
</feature>
<dbReference type="Proteomes" id="UP000708208">
    <property type="component" value="Unassembled WGS sequence"/>
</dbReference>
<dbReference type="PROSITE" id="PS00107">
    <property type="entry name" value="PROTEIN_KINASE_ATP"/>
    <property type="match status" value="1"/>
</dbReference>
<comment type="catalytic activity">
    <reaction evidence="10">
        <text>L-threonyl-[protein] + ATP = O-phospho-L-threonyl-[protein] + ADP + H(+)</text>
        <dbReference type="Rhea" id="RHEA:46608"/>
        <dbReference type="Rhea" id="RHEA-COMP:11060"/>
        <dbReference type="Rhea" id="RHEA-COMP:11605"/>
        <dbReference type="ChEBI" id="CHEBI:15378"/>
        <dbReference type="ChEBI" id="CHEBI:30013"/>
        <dbReference type="ChEBI" id="CHEBI:30616"/>
        <dbReference type="ChEBI" id="CHEBI:61977"/>
        <dbReference type="ChEBI" id="CHEBI:456216"/>
        <dbReference type="EC" id="2.7.11.1"/>
    </reaction>
</comment>
<gene>
    <name evidence="16" type="ORF">AFUS01_LOCUS9241</name>
</gene>
<dbReference type="PROSITE" id="PS50011">
    <property type="entry name" value="PROTEIN_KINASE_DOM"/>
    <property type="match status" value="1"/>
</dbReference>
<evidence type="ECO:0000256" key="3">
    <source>
        <dbReference type="ARBA" id="ARBA00016885"/>
    </source>
</evidence>
<feature type="compositionally biased region" description="Low complexity" evidence="14">
    <location>
        <begin position="294"/>
        <end position="306"/>
    </location>
</feature>
<dbReference type="CDD" id="cd14005">
    <property type="entry name" value="STKc_PIM"/>
    <property type="match status" value="1"/>
</dbReference>
<evidence type="ECO:0000313" key="17">
    <source>
        <dbReference type="Proteomes" id="UP000708208"/>
    </source>
</evidence>
<reference evidence="16" key="1">
    <citation type="submission" date="2021-06" db="EMBL/GenBank/DDBJ databases">
        <authorList>
            <person name="Hodson N. C."/>
            <person name="Mongue J. A."/>
            <person name="Jaron S. K."/>
        </authorList>
    </citation>
    <scope>NUCLEOTIDE SEQUENCE</scope>
</reference>
<feature type="region of interest" description="Disordered" evidence="14">
    <location>
        <begin position="277"/>
        <end position="360"/>
    </location>
</feature>
<evidence type="ECO:0000256" key="4">
    <source>
        <dbReference type="ARBA" id="ARBA00022527"/>
    </source>
</evidence>
<dbReference type="FunFam" id="1.10.510.10:FF:000708">
    <property type="entry name" value="serine/threonine-protein kinase par-1-like"/>
    <property type="match status" value="1"/>
</dbReference>
<comment type="catalytic activity">
    <reaction evidence="11">
        <text>L-seryl-[protein] + ATP = O-phospho-L-seryl-[protein] + ADP + H(+)</text>
        <dbReference type="Rhea" id="RHEA:17989"/>
        <dbReference type="Rhea" id="RHEA-COMP:9863"/>
        <dbReference type="Rhea" id="RHEA-COMP:11604"/>
        <dbReference type="ChEBI" id="CHEBI:15378"/>
        <dbReference type="ChEBI" id="CHEBI:29999"/>
        <dbReference type="ChEBI" id="CHEBI:30616"/>
        <dbReference type="ChEBI" id="CHEBI:83421"/>
        <dbReference type="ChEBI" id="CHEBI:456216"/>
        <dbReference type="EC" id="2.7.11.1"/>
    </reaction>
</comment>
<comment type="similarity">
    <text evidence="13">Belongs to the protein kinase superfamily.</text>
</comment>
<keyword evidence="17" id="KW-1185">Reference proteome</keyword>
<accession>A0A8J2JM67</accession>
<dbReference type="GO" id="GO:0007346">
    <property type="term" value="P:regulation of mitotic cell cycle"/>
    <property type="evidence" value="ECO:0007669"/>
    <property type="project" value="TreeGrafter"/>
</dbReference>
<evidence type="ECO:0000256" key="5">
    <source>
        <dbReference type="ARBA" id="ARBA00022679"/>
    </source>
</evidence>
<comment type="caution">
    <text evidence="16">The sequence shown here is derived from an EMBL/GenBank/DDBJ whole genome shotgun (WGS) entry which is preliminary data.</text>
</comment>
<proteinExistence type="inferred from homology"/>
<protein>
    <recommendedName>
        <fullName evidence="3">Serine/threonine-protein kinase 1</fullName>
        <ecNumber evidence="2">2.7.11.1</ecNumber>
    </recommendedName>
</protein>
<evidence type="ECO:0000259" key="15">
    <source>
        <dbReference type="PROSITE" id="PS50011"/>
    </source>
</evidence>
<dbReference type="GO" id="GO:0005737">
    <property type="term" value="C:cytoplasm"/>
    <property type="evidence" value="ECO:0007669"/>
    <property type="project" value="TreeGrafter"/>
</dbReference>
<feature type="binding site" evidence="12">
    <location>
        <position position="53"/>
    </location>
    <ligand>
        <name>ATP</name>
        <dbReference type="ChEBI" id="CHEBI:30616"/>
    </ligand>
</feature>
<dbReference type="PANTHER" id="PTHR22984:SF25">
    <property type="entry name" value="PROTEIN KINASE DOMAIN-CONTAINING PROTEIN"/>
    <property type="match status" value="1"/>
</dbReference>
<dbReference type="GO" id="GO:0043066">
    <property type="term" value="P:negative regulation of apoptotic process"/>
    <property type="evidence" value="ECO:0007669"/>
    <property type="project" value="TreeGrafter"/>
</dbReference>
<evidence type="ECO:0000256" key="9">
    <source>
        <dbReference type="ARBA" id="ARBA00023200"/>
    </source>
</evidence>
<dbReference type="GO" id="GO:0004674">
    <property type="term" value="F:protein serine/threonine kinase activity"/>
    <property type="evidence" value="ECO:0007669"/>
    <property type="project" value="UniProtKB-KW"/>
</dbReference>
<keyword evidence="5" id="KW-0808">Transferase</keyword>
<keyword evidence="6 12" id="KW-0547">Nucleotide-binding</keyword>
<evidence type="ECO:0000256" key="13">
    <source>
        <dbReference type="RuleBase" id="RU000304"/>
    </source>
</evidence>
<dbReference type="SMART" id="SM00220">
    <property type="entry name" value="S_TKc"/>
    <property type="match status" value="1"/>
</dbReference>
<keyword evidence="9" id="KW-1035">Host cytoplasm</keyword>
<dbReference type="GO" id="GO:0005524">
    <property type="term" value="F:ATP binding"/>
    <property type="evidence" value="ECO:0007669"/>
    <property type="project" value="UniProtKB-UniRule"/>
</dbReference>
<dbReference type="EMBL" id="CAJVCH010065923">
    <property type="protein sequence ID" value="CAG7719945.1"/>
    <property type="molecule type" value="Genomic_DNA"/>
</dbReference>
<feature type="compositionally biased region" description="Low complexity" evidence="14">
    <location>
        <begin position="313"/>
        <end position="360"/>
    </location>
</feature>
<evidence type="ECO:0000256" key="11">
    <source>
        <dbReference type="ARBA" id="ARBA00048679"/>
    </source>
</evidence>
<evidence type="ECO:0000256" key="7">
    <source>
        <dbReference type="ARBA" id="ARBA00022777"/>
    </source>
</evidence>
<evidence type="ECO:0000313" key="16">
    <source>
        <dbReference type="EMBL" id="CAG7719945.1"/>
    </source>
</evidence>
<dbReference type="Pfam" id="PF00069">
    <property type="entry name" value="Pkinase"/>
    <property type="match status" value="1"/>
</dbReference>
<dbReference type="GO" id="GO:0030430">
    <property type="term" value="C:host cell cytoplasm"/>
    <property type="evidence" value="ECO:0007669"/>
    <property type="project" value="UniProtKB-SubCell"/>
</dbReference>
<dbReference type="InterPro" id="IPR051138">
    <property type="entry name" value="PIM_Ser/Thr_kinase"/>
</dbReference>
<dbReference type="InterPro" id="IPR008271">
    <property type="entry name" value="Ser/Thr_kinase_AS"/>
</dbReference>
<evidence type="ECO:0000256" key="10">
    <source>
        <dbReference type="ARBA" id="ARBA00047899"/>
    </source>
</evidence>
<dbReference type="AlphaFoldDB" id="A0A8J2JM67"/>
<evidence type="ECO:0000256" key="2">
    <source>
        <dbReference type="ARBA" id="ARBA00012513"/>
    </source>
</evidence>
<dbReference type="FunFam" id="3.30.200.20:FF:000547">
    <property type="entry name" value="Serine/threonine-protein kinase prk-2"/>
    <property type="match status" value="1"/>
</dbReference>
<sequence>MGSSVSTIPIPRVMPSREPFERAYSLGQVLGQGGFGTVYAGIRLRDRLPVAIKHVSKVKVTDWIQMSGHKVPLEVCLLRKVSHIEGVIKLLDYYERNDSFIIIMERPEPVKDLFDYITEKGILDEEVARCFFRQIIDTLILCHKAGVVHRDIKDENILVDAKSHSLKLIDFGSGAIMRDSLYTDFDGTRVYAPPEWIRCGKYNGRAATVWSLGILLYDMVCGDIPFEKDEQILRGDISFRTRLTHECQDMIRQCLRLRPSERPKLEDILHHPWMKVNLDSSPSPSTSPSPSPSLSPSHSPSSSASSGAVQPQVAPAVTTASPAVNTTTPASSVVTLASSSSSSTPTLIPSSLTPTEPDKA</sequence>
<dbReference type="PROSITE" id="PS00108">
    <property type="entry name" value="PROTEIN_KINASE_ST"/>
    <property type="match status" value="1"/>
</dbReference>
<name>A0A8J2JM67_9HEXA</name>
<evidence type="ECO:0000256" key="6">
    <source>
        <dbReference type="ARBA" id="ARBA00022741"/>
    </source>
</evidence>
<dbReference type="PANTHER" id="PTHR22984">
    <property type="entry name" value="SERINE/THREONINE-PROTEIN KINASE PIM"/>
    <property type="match status" value="1"/>
</dbReference>
<evidence type="ECO:0000256" key="14">
    <source>
        <dbReference type="SAM" id="MobiDB-lite"/>
    </source>
</evidence>
<evidence type="ECO:0000256" key="1">
    <source>
        <dbReference type="ARBA" id="ARBA00004192"/>
    </source>
</evidence>
<dbReference type="InterPro" id="IPR017441">
    <property type="entry name" value="Protein_kinase_ATP_BS"/>
</dbReference>
<dbReference type="EC" id="2.7.11.1" evidence="2"/>
<keyword evidence="4 13" id="KW-0723">Serine/threonine-protein kinase</keyword>
<comment type="subcellular location">
    <subcellularLocation>
        <location evidence="1">Host cytoplasm</location>
    </subcellularLocation>
</comment>
<evidence type="ECO:0000256" key="8">
    <source>
        <dbReference type="ARBA" id="ARBA00022840"/>
    </source>
</evidence>
<dbReference type="InterPro" id="IPR000719">
    <property type="entry name" value="Prot_kinase_dom"/>
</dbReference>
<dbReference type="OrthoDB" id="193931at2759"/>